<keyword evidence="1" id="KW-0808">Transferase</keyword>
<dbReference type="CDD" id="cd01993">
    <property type="entry name" value="TtuA-like"/>
    <property type="match status" value="1"/>
</dbReference>
<dbReference type="EMBL" id="CP002630">
    <property type="protein sequence ID" value="AEB11227.1"/>
    <property type="molecule type" value="Genomic_DNA"/>
</dbReference>
<dbReference type="InterPro" id="IPR054306">
    <property type="entry name" value="TtuA-like_LIM_N"/>
</dbReference>
<evidence type="ECO:0000259" key="4">
    <source>
        <dbReference type="PROSITE" id="PS50206"/>
    </source>
</evidence>
<protein>
    <submittedName>
        <fullName evidence="5">PP-loop domain protein</fullName>
    </submittedName>
</protein>
<dbReference type="Gene3D" id="3.40.50.620">
    <property type="entry name" value="HUPs"/>
    <property type="match status" value="1"/>
</dbReference>
<dbReference type="InterPro" id="IPR014729">
    <property type="entry name" value="Rossmann-like_a/b/a_fold"/>
</dbReference>
<feature type="binding site" evidence="2">
    <location>
        <position position="25"/>
    </location>
    <ligand>
        <name>Zn(2+)</name>
        <dbReference type="ChEBI" id="CHEBI:29105"/>
        <label>1</label>
    </ligand>
</feature>
<feature type="binding site" evidence="2">
    <location>
        <position position="292"/>
    </location>
    <ligand>
        <name>Zn(2+)</name>
        <dbReference type="ChEBI" id="CHEBI:29105"/>
        <label>2</label>
    </ligand>
</feature>
<feature type="binding site" evidence="2">
    <location>
        <position position="22"/>
    </location>
    <ligand>
        <name>Zn(2+)</name>
        <dbReference type="ChEBI" id="CHEBI:29105"/>
        <label>1</label>
    </ligand>
</feature>
<dbReference type="GO" id="GO:0005524">
    <property type="term" value="F:ATP binding"/>
    <property type="evidence" value="ECO:0007669"/>
    <property type="project" value="UniProtKB-KW"/>
</dbReference>
<dbReference type="STRING" id="869210.Marky_0475"/>
<keyword evidence="2" id="KW-0862">Zinc</keyword>
<dbReference type="InterPro" id="IPR000541">
    <property type="entry name" value="Ncs6/Tuc1/Ctu1"/>
</dbReference>
<dbReference type="InterPro" id="IPR001763">
    <property type="entry name" value="Rhodanese-like_dom"/>
</dbReference>
<feature type="binding site" evidence="2">
    <location>
        <position position="277"/>
    </location>
    <ligand>
        <name>Zn(2+)</name>
        <dbReference type="ChEBI" id="CHEBI:29105"/>
        <label>2</label>
    </ligand>
</feature>
<keyword evidence="3" id="KW-0067">ATP-binding</keyword>
<dbReference type="HOGENOM" id="CLU_026481_1_1_0"/>
<dbReference type="SUPFAM" id="SSF52402">
    <property type="entry name" value="Adenine nucleotide alpha hydrolases-like"/>
    <property type="match status" value="1"/>
</dbReference>
<keyword evidence="3" id="KW-0547">Nucleotide-binding</keyword>
<dbReference type="PIRSF" id="PIRSF004976">
    <property type="entry name" value="ATPase_YdaO"/>
    <property type="match status" value="1"/>
</dbReference>
<dbReference type="InterPro" id="IPR011063">
    <property type="entry name" value="TilS/TtcA_N"/>
</dbReference>
<keyword evidence="2" id="KW-0479">Metal-binding</keyword>
<dbReference type="RefSeq" id="WP_013703280.1">
    <property type="nucleotide sequence ID" value="NC_015387.1"/>
</dbReference>
<keyword evidence="6" id="KW-1185">Reference proteome</keyword>
<dbReference type="Pfam" id="PF01171">
    <property type="entry name" value="ATP_bind_3"/>
    <property type="match status" value="1"/>
</dbReference>
<dbReference type="NCBIfam" id="TIGR00269">
    <property type="entry name" value="TIGR00269 family protein"/>
    <property type="match status" value="1"/>
</dbReference>
<proteinExistence type="predicted"/>
<sequence length="328" mass="36983">MRCRKCTQNAQVELRRHGLALCAAHYLEWFEAQTARAIRRHKMIREGDRVLVAISGGKDSLALWEVLTRLGYEATGLHIQLGIGEYSERAYEVTTRFARERGLPLIVVDLAESYGLGVPELSLATGRVACSGCGLSKRYLMNEVAREEGFNVVATGHNLDDEAAVLLGNVLRWQTDALPRQGPVLPEREGLARRIKPFYLFTEREVASYALLRRIAYQHEECPNATGAKSLLYKEALNRLEERMPGTKQAFLEQFLKKIQPILAEGLGAQEVALKECERCGAPTTGETCAFCRLWDQAYRRAKKRKLLPESRAFEPRPRARRVAPEEG</sequence>
<feature type="binding site" evidence="2">
    <location>
        <position position="280"/>
    </location>
    <ligand>
        <name>Zn(2+)</name>
        <dbReference type="ChEBI" id="CHEBI:29105"/>
        <label>2</label>
    </ligand>
</feature>
<organism evidence="5 6">
    <name type="scientific">Marinithermus hydrothermalis (strain DSM 14884 / JCM 11576 / T1)</name>
    <dbReference type="NCBI Taxonomy" id="869210"/>
    <lineage>
        <taxon>Bacteria</taxon>
        <taxon>Thermotogati</taxon>
        <taxon>Deinococcota</taxon>
        <taxon>Deinococci</taxon>
        <taxon>Thermales</taxon>
        <taxon>Thermaceae</taxon>
        <taxon>Marinithermus</taxon>
    </lineage>
</organism>
<dbReference type="PANTHER" id="PTHR11807:SF27">
    <property type="entry name" value="TRNA-5-METHYLURIDINE(54) 2-SULFURTRANSFERASE"/>
    <property type="match status" value="1"/>
</dbReference>
<dbReference type="PROSITE" id="PS50206">
    <property type="entry name" value="RHODANESE_3"/>
    <property type="match status" value="1"/>
</dbReference>
<dbReference type="GO" id="GO:0046872">
    <property type="term" value="F:metal ion binding"/>
    <property type="evidence" value="ECO:0007669"/>
    <property type="project" value="UniProtKB-KW"/>
</dbReference>
<feature type="binding site" evidence="3">
    <location>
        <position position="59"/>
    </location>
    <ligand>
        <name>ATP</name>
        <dbReference type="ChEBI" id="CHEBI:30616"/>
    </ligand>
</feature>
<dbReference type="OrthoDB" id="9801054at2"/>
<gene>
    <name evidence="5" type="ordered locus">Marky_0475</name>
</gene>
<dbReference type="GO" id="GO:0002143">
    <property type="term" value="P:tRNA wobble position uridine thiolation"/>
    <property type="evidence" value="ECO:0007669"/>
    <property type="project" value="TreeGrafter"/>
</dbReference>
<dbReference type="KEGG" id="mhd:Marky_0475"/>
<dbReference type="AlphaFoldDB" id="F2NLX0"/>
<feature type="binding site" evidence="2">
    <location>
        <position position="289"/>
    </location>
    <ligand>
        <name>Zn(2+)</name>
        <dbReference type="ChEBI" id="CHEBI:29105"/>
        <label>2</label>
    </ligand>
</feature>
<dbReference type="Pfam" id="PF22082">
    <property type="entry name" value="TtuA_LIM_N"/>
    <property type="match status" value="1"/>
</dbReference>
<dbReference type="GO" id="GO:0002144">
    <property type="term" value="C:cytosolic tRNA wobble base thiouridylase complex"/>
    <property type="evidence" value="ECO:0007669"/>
    <property type="project" value="TreeGrafter"/>
</dbReference>
<feature type="binding site" evidence="2">
    <location>
        <position position="3"/>
    </location>
    <ligand>
        <name>Zn(2+)</name>
        <dbReference type="ChEBI" id="CHEBI:29105"/>
        <label>1</label>
    </ligand>
</feature>
<dbReference type="eggNOG" id="COG0037">
    <property type="taxonomic scope" value="Bacteria"/>
</dbReference>
<evidence type="ECO:0000256" key="3">
    <source>
        <dbReference type="PIRSR" id="PIRSR004976-51"/>
    </source>
</evidence>
<feature type="binding site" evidence="2">
    <location>
        <position position="6"/>
    </location>
    <ligand>
        <name>Zn(2+)</name>
        <dbReference type="ChEBI" id="CHEBI:29105"/>
        <label>1</label>
    </ligand>
</feature>
<accession>F2NLX0</accession>
<dbReference type="PANTHER" id="PTHR11807">
    <property type="entry name" value="ATPASES OF THE PP SUPERFAMILY-RELATED"/>
    <property type="match status" value="1"/>
</dbReference>
<feature type="binding site" evidence="3">
    <location>
        <position position="161"/>
    </location>
    <ligand>
        <name>ATP</name>
        <dbReference type="ChEBI" id="CHEBI:30616"/>
    </ligand>
</feature>
<feature type="domain" description="Rhodanese" evidence="4">
    <location>
        <begin position="35"/>
        <end position="95"/>
    </location>
</feature>
<name>F2NLX0_MARHT</name>
<dbReference type="Proteomes" id="UP000007030">
    <property type="component" value="Chromosome"/>
</dbReference>
<feature type="binding site" evidence="3">
    <location>
        <position position="79"/>
    </location>
    <ligand>
        <name>ATP</name>
        <dbReference type="ChEBI" id="CHEBI:30616"/>
    </ligand>
</feature>
<feature type="binding site" evidence="3">
    <location>
        <begin position="53"/>
        <end position="55"/>
    </location>
    <ligand>
        <name>ATP</name>
        <dbReference type="ChEBI" id="CHEBI:30616"/>
    </ligand>
</feature>
<evidence type="ECO:0000313" key="6">
    <source>
        <dbReference type="Proteomes" id="UP000007030"/>
    </source>
</evidence>
<reference evidence="5 6" key="1">
    <citation type="journal article" date="2012" name="Stand. Genomic Sci.">
        <title>Complete genome sequence of the aerobic, heterotroph Marinithermus hydrothermalis type strain (T1(T)) from a deep-sea hydrothermal vent chimney.</title>
        <authorList>
            <person name="Copeland A."/>
            <person name="Gu W."/>
            <person name="Yasawong M."/>
            <person name="Lapidus A."/>
            <person name="Lucas S."/>
            <person name="Deshpande S."/>
            <person name="Pagani I."/>
            <person name="Tapia R."/>
            <person name="Cheng J.F."/>
            <person name="Goodwin L.A."/>
            <person name="Pitluck S."/>
            <person name="Liolios K."/>
            <person name="Ivanova N."/>
            <person name="Mavromatis K."/>
            <person name="Mikhailova N."/>
            <person name="Pati A."/>
            <person name="Chen A."/>
            <person name="Palaniappan K."/>
            <person name="Land M."/>
            <person name="Pan C."/>
            <person name="Brambilla E.M."/>
            <person name="Rohde M."/>
            <person name="Tindall B.J."/>
            <person name="Sikorski J."/>
            <person name="Goker M."/>
            <person name="Detter J.C."/>
            <person name="Bristow J."/>
            <person name="Eisen J.A."/>
            <person name="Markowitz V."/>
            <person name="Hugenholtz P."/>
            <person name="Kyrpides N.C."/>
            <person name="Klenk H.P."/>
            <person name="Woyke T."/>
        </authorList>
    </citation>
    <scope>NUCLEOTIDE SEQUENCE [LARGE SCALE GENOMIC DNA]</scope>
    <source>
        <strain evidence="6">DSM 14884 / JCM 11576 / T1</strain>
    </source>
</reference>
<feature type="binding site" evidence="3">
    <location>
        <position position="156"/>
    </location>
    <ligand>
        <name>ATP</name>
        <dbReference type="ChEBI" id="CHEBI:30616"/>
    </ligand>
</feature>
<evidence type="ECO:0000256" key="2">
    <source>
        <dbReference type="PIRSR" id="PIRSR004976-50"/>
    </source>
</evidence>
<dbReference type="GO" id="GO:0016740">
    <property type="term" value="F:transferase activity"/>
    <property type="evidence" value="ECO:0007669"/>
    <property type="project" value="UniProtKB-KW"/>
</dbReference>
<dbReference type="InterPro" id="IPR035107">
    <property type="entry name" value="tRNA_thiolation_TtcA_Ctu1"/>
</dbReference>
<evidence type="ECO:0000313" key="5">
    <source>
        <dbReference type="EMBL" id="AEB11227.1"/>
    </source>
</evidence>
<dbReference type="GO" id="GO:0000049">
    <property type="term" value="F:tRNA binding"/>
    <property type="evidence" value="ECO:0007669"/>
    <property type="project" value="InterPro"/>
</dbReference>
<evidence type="ECO:0000256" key="1">
    <source>
        <dbReference type="ARBA" id="ARBA00022679"/>
    </source>
</evidence>